<keyword evidence="1" id="KW-0472">Membrane</keyword>
<feature type="transmembrane region" description="Helical" evidence="1">
    <location>
        <begin position="12"/>
        <end position="31"/>
    </location>
</feature>
<protein>
    <submittedName>
        <fullName evidence="2">Uncharacterized protein</fullName>
    </submittedName>
</protein>
<evidence type="ECO:0000313" key="3">
    <source>
        <dbReference type="Proteomes" id="UP000054359"/>
    </source>
</evidence>
<dbReference type="AlphaFoldDB" id="A0A087T9H1"/>
<keyword evidence="3" id="KW-1185">Reference proteome</keyword>
<evidence type="ECO:0000313" key="2">
    <source>
        <dbReference type="EMBL" id="KFM61760.1"/>
    </source>
</evidence>
<evidence type="ECO:0000256" key="1">
    <source>
        <dbReference type="SAM" id="Phobius"/>
    </source>
</evidence>
<keyword evidence="1" id="KW-1133">Transmembrane helix</keyword>
<name>A0A087T9H1_STEMI</name>
<keyword evidence="1" id="KW-0812">Transmembrane</keyword>
<sequence length="46" mass="5343">MIGVFQYSTALGWASLIIYILCFFIWLVVWSEIPPGTCHQRSILLR</sequence>
<reference evidence="2 3" key="1">
    <citation type="submission" date="2013-11" db="EMBL/GenBank/DDBJ databases">
        <title>Genome sequencing of Stegodyphus mimosarum.</title>
        <authorList>
            <person name="Bechsgaard J."/>
        </authorList>
    </citation>
    <scope>NUCLEOTIDE SEQUENCE [LARGE SCALE GENOMIC DNA]</scope>
</reference>
<dbReference type="EMBL" id="KK114136">
    <property type="protein sequence ID" value="KFM61760.1"/>
    <property type="molecule type" value="Genomic_DNA"/>
</dbReference>
<organism evidence="2 3">
    <name type="scientific">Stegodyphus mimosarum</name>
    <name type="common">African social velvet spider</name>
    <dbReference type="NCBI Taxonomy" id="407821"/>
    <lineage>
        <taxon>Eukaryota</taxon>
        <taxon>Metazoa</taxon>
        <taxon>Ecdysozoa</taxon>
        <taxon>Arthropoda</taxon>
        <taxon>Chelicerata</taxon>
        <taxon>Arachnida</taxon>
        <taxon>Araneae</taxon>
        <taxon>Araneomorphae</taxon>
        <taxon>Entelegynae</taxon>
        <taxon>Eresoidea</taxon>
        <taxon>Eresidae</taxon>
        <taxon>Stegodyphus</taxon>
    </lineage>
</organism>
<gene>
    <name evidence="2" type="ORF">X975_05868</name>
</gene>
<feature type="non-terminal residue" evidence="2">
    <location>
        <position position="46"/>
    </location>
</feature>
<accession>A0A087T9H1</accession>
<proteinExistence type="predicted"/>
<dbReference type="Proteomes" id="UP000054359">
    <property type="component" value="Unassembled WGS sequence"/>
</dbReference>